<organism evidence="2 3">
    <name type="scientific">Fusarium pseudocircinatum</name>
    <dbReference type="NCBI Taxonomy" id="56676"/>
    <lineage>
        <taxon>Eukaryota</taxon>
        <taxon>Fungi</taxon>
        <taxon>Dikarya</taxon>
        <taxon>Ascomycota</taxon>
        <taxon>Pezizomycotina</taxon>
        <taxon>Sordariomycetes</taxon>
        <taxon>Hypocreomycetidae</taxon>
        <taxon>Hypocreales</taxon>
        <taxon>Nectriaceae</taxon>
        <taxon>Fusarium</taxon>
        <taxon>Fusarium fujikuroi species complex</taxon>
    </lineage>
</organism>
<evidence type="ECO:0000256" key="1">
    <source>
        <dbReference type="SAM" id="MobiDB-lite"/>
    </source>
</evidence>
<reference evidence="2 3" key="1">
    <citation type="submission" date="2020-05" db="EMBL/GenBank/DDBJ databases">
        <title>Identification and distribution of gene clusters putatively required for synthesis of sphingolipid metabolism inhibitors in phylogenetically diverse species of the filamentous fungus Fusarium.</title>
        <authorList>
            <person name="Kim H.-S."/>
            <person name="Busman M."/>
            <person name="Brown D.W."/>
            <person name="Divon H."/>
            <person name="Uhlig S."/>
            <person name="Proctor R.H."/>
        </authorList>
    </citation>
    <scope>NUCLEOTIDE SEQUENCE [LARGE SCALE GENOMIC DNA]</scope>
    <source>
        <strain evidence="2 3">NRRL 36939</strain>
    </source>
</reference>
<comment type="caution">
    <text evidence="2">The sequence shown here is derived from an EMBL/GenBank/DDBJ whole genome shotgun (WGS) entry which is preliminary data.</text>
</comment>
<evidence type="ECO:0000313" key="3">
    <source>
        <dbReference type="Proteomes" id="UP000546213"/>
    </source>
</evidence>
<name>A0A8H5PQK0_9HYPO</name>
<dbReference type="EMBL" id="JAAOAS010000048">
    <property type="protein sequence ID" value="KAF5601331.1"/>
    <property type="molecule type" value="Genomic_DNA"/>
</dbReference>
<gene>
    <name evidence="2" type="ORF">FPCIR_2310</name>
</gene>
<evidence type="ECO:0000313" key="2">
    <source>
        <dbReference type="EMBL" id="KAF5601331.1"/>
    </source>
</evidence>
<feature type="compositionally biased region" description="Acidic residues" evidence="1">
    <location>
        <begin position="14"/>
        <end position="30"/>
    </location>
</feature>
<keyword evidence="3" id="KW-1185">Reference proteome</keyword>
<protein>
    <submittedName>
        <fullName evidence="2">Uncharacterized protein</fullName>
    </submittedName>
</protein>
<accession>A0A8H5PQK0</accession>
<dbReference type="Proteomes" id="UP000546213">
    <property type="component" value="Unassembled WGS sequence"/>
</dbReference>
<dbReference type="AlphaFoldDB" id="A0A8H5PQK0"/>
<sequence>MSASEDFLNCESSSSDEEEHGDDEEEDYEDEEEVIYVDVNRHFHPSNVPILQDTAYNELIKFNPEKQVSFLAARLEATEPTVPPGDIIVIRLATGFLKDRLLARSAWALYFGPQSQFNTYRGYDGFSPDVPFVDDINMFIIATDDASLVLLAAEELRIMARDEDFREWCSGQPREYYELWSAIDGQAHGYRHEEGPQYRFWLIPDETNQEARILVDCKLNPDDHEEQDLWV</sequence>
<dbReference type="OrthoDB" id="245563at2759"/>
<proteinExistence type="predicted"/>
<feature type="region of interest" description="Disordered" evidence="1">
    <location>
        <begin position="1"/>
        <end position="30"/>
    </location>
</feature>